<dbReference type="EMBL" id="CABITT030000007">
    <property type="protein sequence ID" value="VVB10722.1"/>
    <property type="molecule type" value="Genomic_DNA"/>
</dbReference>
<dbReference type="AlphaFoldDB" id="A0A565CAR3"/>
<name>A0A565CAR3_9BRAS</name>
<dbReference type="Proteomes" id="UP000489600">
    <property type="component" value="Unassembled WGS sequence"/>
</dbReference>
<evidence type="ECO:0000313" key="1">
    <source>
        <dbReference type="EMBL" id="VVB10722.1"/>
    </source>
</evidence>
<dbReference type="OrthoDB" id="1697906at2759"/>
<evidence type="ECO:0000313" key="2">
    <source>
        <dbReference type="Proteomes" id="UP000489600"/>
    </source>
</evidence>
<dbReference type="PANTHER" id="PTHR46710:SF1">
    <property type="entry name" value="ARM REPEAT PROTEIN INTERACTING WITH ABF2"/>
    <property type="match status" value="1"/>
</dbReference>
<comment type="caution">
    <text evidence="1">The sequence shown here is derived from an EMBL/GenBank/DDBJ whole genome shotgun (WGS) entry which is preliminary data.</text>
</comment>
<gene>
    <name evidence="1" type="ORF">ANE_LOCUS21166</name>
</gene>
<proteinExistence type="predicted"/>
<dbReference type="PANTHER" id="PTHR46710">
    <property type="entry name" value="ARM REPEAT PROTEIN INTERACTING WITH ABF2"/>
    <property type="match status" value="1"/>
</dbReference>
<sequence length="130" mass="15176">MEEASIHKWLLLLQLPSLTYFRHRFKMGISLEKVLSVVLSLLNSESGKQPYWSAYEGDRKLREGEFIVQICMAIKDCVSKTLKRLEEKIHGRVIRHLMYLMQISERPIQRRVALAHLCSAEDPYSLMTKA</sequence>
<reference evidence="1" key="1">
    <citation type="submission" date="2019-07" db="EMBL/GenBank/DDBJ databases">
        <authorList>
            <person name="Dittberner H."/>
        </authorList>
    </citation>
    <scope>NUCLEOTIDE SEQUENCE [LARGE SCALE GENOMIC DNA]</scope>
</reference>
<dbReference type="InterPro" id="IPR044282">
    <property type="entry name" value="ABAP1/ARIA"/>
</dbReference>
<organism evidence="1 2">
    <name type="scientific">Arabis nemorensis</name>
    <dbReference type="NCBI Taxonomy" id="586526"/>
    <lineage>
        <taxon>Eukaryota</taxon>
        <taxon>Viridiplantae</taxon>
        <taxon>Streptophyta</taxon>
        <taxon>Embryophyta</taxon>
        <taxon>Tracheophyta</taxon>
        <taxon>Spermatophyta</taxon>
        <taxon>Magnoliopsida</taxon>
        <taxon>eudicotyledons</taxon>
        <taxon>Gunneridae</taxon>
        <taxon>Pentapetalae</taxon>
        <taxon>rosids</taxon>
        <taxon>malvids</taxon>
        <taxon>Brassicales</taxon>
        <taxon>Brassicaceae</taxon>
        <taxon>Arabideae</taxon>
        <taxon>Arabis</taxon>
    </lineage>
</organism>
<accession>A0A565CAR3</accession>
<keyword evidence="2" id="KW-1185">Reference proteome</keyword>
<protein>
    <submittedName>
        <fullName evidence="1">Uncharacterized protein</fullName>
    </submittedName>
</protein>